<reference evidence="2 3" key="1">
    <citation type="submission" date="2019-02" db="EMBL/GenBank/DDBJ databases">
        <authorList>
            <person name="Goldberg S.R."/>
            <person name="Haltli B.A."/>
            <person name="Correa H."/>
            <person name="Russell K.G."/>
        </authorList>
    </citation>
    <scope>NUCLEOTIDE SEQUENCE [LARGE SCALE GENOMIC DNA]</scope>
    <source>
        <strain evidence="2 3">JCM 16186</strain>
    </source>
</reference>
<dbReference type="Proteomes" id="UP000798808">
    <property type="component" value="Unassembled WGS sequence"/>
</dbReference>
<evidence type="ECO:0000313" key="3">
    <source>
        <dbReference type="Proteomes" id="UP000798808"/>
    </source>
</evidence>
<name>A0ABW9RZ38_9BACT</name>
<sequence length="182" mass="21047">MKGHLLLSLFFILLVSACNNDRPEAYTISTEDGLVQVALRKRNDYNELISIYNDSVASTWPLRYPVFAFQHGDINNDGTEDLAVGVIKRTRYDTLVRKRLFLFQLRNKSIIPLWLGSSLSHPLVEFGIIKNEQGETLIRAIEKEPGGQYLIAEYEWYGFGLSLKKYIRRKISLEEAKKFHLH</sequence>
<keyword evidence="1" id="KW-0732">Signal</keyword>
<evidence type="ECO:0000313" key="2">
    <source>
        <dbReference type="EMBL" id="MTI28579.1"/>
    </source>
</evidence>
<dbReference type="RefSeq" id="WP_155176248.1">
    <property type="nucleotide sequence ID" value="NZ_BAAAFL010000053.1"/>
</dbReference>
<organism evidence="2 3">
    <name type="scientific">Fulvivirga kasyanovii</name>
    <dbReference type="NCBI Taxonomy" id="396812"/>
    <lineage>
        <taxon>Bacteria</taxon>
        <taxon>Pseudomonadati</taxon>
        <taxon>Bacteroidota</taxon>
        <taxon>Cytophagia</taxon>
        <taxon>Cytophagales</taxon>
        <taxon>Fulvivirgaceae</taxon>
        <taxon>Fulvivirga</taxon>
    </lineage>
</organism>
<proteinExistence type="predicted"/>
<protein>
    <submittedName>
        <fullName evidence="2">Nuclear receptor-binding factor 2</fullName>
    </submittedName>
</protein>
<feature type="chain" id="PRO_5045538780" evidence="1">
    <location>
        <begin position="18"/>
        <end position="182"/>
    </location>
</feature>
<gene>
    <name evidence="2" type="ORF">E1163_26715</name>
</gene>
<accession>A0ABW9RZ38</accession>
<feature type="signal peptide" evidence="1">
    <location>
        <begin position="1"/>
        <end position="17"/>
    </location>
</feature>
<dbReference type="EMBL" id="SMLW01000667">
    <property type="protein sequence ID" value="MTI28579.1"/>
    <property type="molecule type" value="Genomic_DNA"/>
</dbReference>
<evidence type="ECO:0000256" key="1">
    <source>
        <dbReference type="SAM" id="SignalP"/>
    </source>
</evidence>
<comment type="caution">
    <text evidence="2">The sequence shown here is derived from an EMBL/GenBank/DDBJ whole genome shotgun (WGS) entry which is preliminary data.</text>
</comment>
<dbReference type="PROSITE" id="PS51257">
    <property type="entry name" value="PROKAR_LIPOPROTEIN"/>
    <property type="match status" value="1"/>
</dbReference>
<keyword evidence="2" id="KW-0675">Receptor</keyword>
<keyword evidence="3" id="KW-1185">Reference proteome</keyword>